<comment type="caution">
    <text evidence="1">The sequence shown here is derived from an EMBL/GenBank/DDBJ whole genome shotgun (WGS) entry which is preliminary data.</text>
</comment>
<dbReference type="SUPFAM" id="SSF53067">
    <property type="entry name" value="Actin-like ATPase domain"/>
    <property type="match status" value="1"/>
</dbReference>
<organism evidence="1 2">
    <name type="scientific">Paraglaciecola aquimarina</name>
    <dbReference type="NCBI Taxonomy" id="1235557"/>
    <lineage>
        <taxon>Bacteria</taxon>
        <taxon>Pseudomonadati</taxon>
        <taxon>Pseudomonadota</taxon>
        <taxon>Gammaproteobacteria</taxon>
        <taxon>Alteromonadales</taxon>
        <taxon>Alteromonadaceae</taxon>
        <taxon>Paraglaciecola</taxon>
    </lineage>
</organism>
<dbReference type="EMBL" id="JAWDIO010000002">
    <property type="protein sequence ID" value="MDU0353266.1"/>
    <property type="molecule type" value="Genomic_DNA"/>
</dbReference>
<reference evidence="1 2" key="1">
    <citation type="submission" date="2023-10" db="EMBL/GenBank/DDBJ databases">
        <title>Glaciecola aquimarina strain GGW-M5 nov., isolated from a coastal seawater.</title>
        <authorList>
            <person name="Bayburt H."/>
            <person name="Kim J.M."/>
            <person name="Choi B.J."/>
            <person name="Jeon C.O."/>
        </authorList>
    </citation>
    <scope>NUCLEOTIDE SEQUENCE [LARGE SCALE GENOMIC DNA]</scope>
    <source>
        <strain evidence="1 2">KCTC 32108</strain>
    </source>
</reference>
<protein>
    <recommendedName>
        <fullName evidence="3">ROK family protein</fullName>
    </recommendedName>
</protein>
<sequence length="54" mass="5808">MVIKIGIYFGGTKVEAAAINGQGEIIARIKAEAPNNYDSALNTIRFLVKKLKAS</sequence>
<gene>
    <name evidence="1" type="ORF">RS130_04375</name>
</gene>
<dbReference type="Proteomes" id="UP001247805">
    <property type="component" value="Unassembled WGS sequence"/>
</dbReference>
<evidence type="ECO:0000313" key="2">
    <source>
        <dbReference type="Proteomes" id="UP001247805"/>
    </source>
</evidence>
<dbReference type="Gene3D" id="3.30.420.40">
    <property type="match status" value="1"/>
</dbReference>
<evidence type="ECO:0008006" key="3">
    <source>
        <dbReference type="Google" id="ProtNLM"/>
    </source>
</evidence>
<evidence type="ECO:0000313" key="1">
    <source>
        <dbReference type="EMBL" id="MDU0353266.1"/>
    </source>
</evidence>
<dbReference type="InterPro" id="IPR043129">
    <property type="entry name" value="ATPase_NBD"/>
</dbReference>
<accession>A0ABU3STC5</accession>
<proteinExistence type="predicted"/>
<dbReference type="RefSeq" id="WP_316024950.1">
    <property type="nucleotide sequence ID" value="NZ_JAWDIO010000002.1"/>
</dbReference>
<name>A0ABU3STC5_9ALTE</name>
<keyword evidence="2" id="KW-1185">Reference proteome</keyword>